<name>A0A6A6V9L1_9PLEO</name>
<evidence type="ECO:0000313" key="3">
    <source>
        <dbReference type="Proteomes" id="UP000799440"/>
    </source>
</evidence>
<gene>
    <name evidence="2" type="ORF">M011DRAFT_468465</name>
</gene>
<keyword evidence="3" id="KW-1185">Reference proteome</keyword>
<accession>A0A6A6V9L1</accession>
<proteinExistence type="predicted"/>
<evidence type="ECO:0000313" key="2">
    <source>
        <dbReference type="EMBL" id="KAF2746783.1"/>
    </source>
</evidence>
<feature type="non-terminal residue" evidence="2">
    <location>
        <position position="1"/>
    </location>
</feature>
<feature type="region of interest" description="Disordered" evidence="1">
    <location>
        <begin position="1"/>
        <end position="23"/>
    </location>
</feature>
<organism evidence="2 3">
    <name type="scientific">Sporormia fimetaria CBS 119925</name>
    <dbReference type="NCBI Taxonomy" id="1340428"/>
    <lineage>
        <taxon>Eukaryota</taxon>
        <taxon>Fungi</taxon>
        <taxon>Dikarya</taxon>
        <taxon>Ascomycota</taxon>
        <taxon>Pezizomycotina</taxon>
        <taxon>Dothideomycetes</taxon>
        <taxon>Pleosporomycetidae</taxon>
        <taxon>Pleosporales</taxon>
        <taxon>Sporormiaceae</taxon>
        <taxon>Sporormia</taxon>
    </lineage>
</organism>
<sequence length="58" mass="6005">CPALRLGDASIAHTPPKSQSLTCEGGRWQTIPLQLSDISARQTGLTACNTPAQAGARS</sequence>
<protein>
    <submittedName>
        <fullName evidence="2">Uncharacterized protein</fullName>
    </submittedName>
</protein>
<evidence type="ECO:0000256" key="1">
    <source>
        <dbReference type="SAM" id="MobiDB-lite"/>
    </source>
</evidence>
<dbReference type="AlphaFoldDB" id="A0A6A6V9L1"/>
<dbReference type="EMBL" id="MU006576">
    <property type="protein sequence ID" value="KAF2746783.1"/>
    <property type="molecule type" value="Genomic_DNA"/>
</dbReference>
<reference evidence="2" key="1">
    <citation type="journal article" date="2020" name="Stud. Mycol.">
        <title>101 Dothideomycetes genomes: a test case for predicting lifestyles and emergence of pathogens.</title>
        <authorList>
            <person name="Haridas S."/>
            <person name="Albert R."/>
            <person name="Binder M."/>
            <person name="Bloem J."/>
            <person name="Labutti K."/>
            <person name="Salamov A."/>
            <person name="Andreopoulos B."/>
            <person name="Baker S."/>
            <person name="Barry K."/>
            <person name="Bills G."/>
            <person name="Bluhm B."/>
            <person name="Cannon C."/>
            <person name="Castanera R."/>
            <person name="Culley D."/>
            <person name="Daum C."/>
            <person name="Ezra D."/>
            <person name="Gonzalez J."/>
            <person name="Henrissat B."/>
            <person name="Kuo A."/>
            <person name="Liang C."/>
            <person name="Lipzen A."/>
            <person name="Lutzoni F."/>
            <person name="Magnuson J."/>
            <person name="Mondo S."/>
            <person name="Nolan M."/>
            <person name="Ohm R."/>
            <person name="Pangilinan J."/>
            <person name="Park H.-J."/>
            <person name="Ramirez L."/>
            <person name="Alfaro M."/>
            <person name="Sun H."/>
            <person name="Tritt A."/>
            <person name="Yoshinaga Y."/>
            <person name="Zwiers L.-H."/>
            <person name="Turgeon B."/>
            <person name="Goodwin S."/>
            <person name="Spatafora J."/>
            <person name="Crous P."/>
            <person name="Grigoriev I."/>
        </authorList>
    </citation>
    <scope>NUCLEOTIDE SEQUENCE</scope>
    <source>
        <strain evidence="2">CBS 119925</strain>
    </source>
</reference>
<dbReference type="Proteomes" id="UP000799440">
    <property type="component" value="Unassembled WGS sequence"/>
</dbReference>